<keyword evidence="2" id="KW-1185">Reference proteome</keyword>
<dbReference type="OrthoDB" id="4364812at2759"/>
<evidence type="ECO:0000313" key="2">
    <source>
        <dbReference type="Proteomes" id="UP001152649"/>
    </source>
</evidence>
<dbReference type="EMBL" id="CAJVPG010000130">
    <property type="protein sequence ID" value="CAG8358840.1"/>
    <property type="molecule type" value="Genomic_DNA"/>
</dbReference>
<dbReference type="Proteomes" id="UP001152649">
    <property type="component" value="Unassembled WGS sequence"/>
</dbReference>
<accession>A0A9W4IXF4</accession>
<gene>
    <name evidence="1" type="ORF">PSALAMII_LOCUS3584</name>
</gene>
<proteinExistence type="predicted"/>
<reference evidence="1" key="1">
    <citation type="submission" date="2021-07" db="EMBL/GenBank/DDBJ databases">
        <authorList>
            <person name="Branca A.L. A."/>
        </authorList>
    </citation>
    <scope>NUCLEOTIDE SEQUENCE</scope>
</reference>
<dbReference type="AlphaFoldDB" id="A0A9W4IXF4"/>
<comment type="caution">
    <text evidence="1">The sequence shown here is derived from an EMBL/GenBank/DDBJ whole genome shotgun (WGS) entry which is preliminary data.</text>
</comment>
<sequence length="243" mass="28873">MVYHLLIPQQKNWNYSSTESVCQQWQRVLQNFLELGEFSRGDLLLDENHPRLPTLEEIDTILQPWRSDEDLRRKAYYMSKDKVLVFLWAHYNPDDDGKMHKWVHGNDMFENNPYWVCLDNPYLFNFGSGWQRVYKIMPEVASPVAFTQRPADSSRLGFKRSLHTTKQKNLHRRIETTEKLAIRFHNIATATYIVIADQEAFQTGQLRLLCLDDQRNIVRQVRIDRKPAQIRDFISNWDSFLGP</sequence>
<evidence type="ECO:0000313" key="1">
    <source>
        <dbReference type="EMBL" id="CAG8358840.1"/>
    </source>
</evidence>
<protein>
    <submittedName>
        <fullName evidence="1">Uncharacterized protein</fullName>
    </submittedName>
</protein>
<name>A0A9W4IXF4_9EURO</name>
<organism evidence="1 2">
    <name type="scientific">Penicillium salamii</name>
    <dbReference type="NCBI Taxonomy" id="1612424"/>
    <lineage>
        <taxon>Eukaryota</taxon>
        <taxon>Fungi</taxon>
        <taxon>Dikarya</taxon>
        <taxon>Ascomycota</taxon>
        <taxon>Pezizomycotina</taxon>
        <taxon>Eurotiomycetes</taxon>
        <taxon>Eurotiomycetidae</taxon>
        <taxon>Eurotiales</taxon>
        <taxon>Aspergillaceae</taxon>
        <taxon>Penicillium</taxon>
    </lineage>
</organism>